<evidence type="ECO:0000256" key="2">
    <source>
        <dbReference type="ARBA" id="ARBA00003842"/>
    </source>
</evidence>
<comment type="similarity">
    <text evidence="4">Belongs to the GMC oxidoreductase family.</text>
</comment>
<dbReference type="PANTHER" id="PTHR46056">
    <property type="entry name" value="LONG-CHAIN-ALCOHOL OXIDASE"/>
    <property type="match status" value="1"/>
</dbReference>
<reference evidence="15 16" key="1">
    <citation type="journal article" date="2013" name="Biodegradation">
        <title>Quantitative proteomic analysis of ibuprofen-degrading Patulibacter sp. strain I11.</title>
        <authorList>
            <person name="Almeida B."/>
            <person name="Kjeldal H."/>
            <person name="Lolas I."/>
            <person name="Knudsen A.D."/>
            <person name="Carvalho G."/>
            <person name="Nielsen K.L."/>
            <person name="Barreto Crespo M.T."/>
            <person name="Stensballe A."/>
            <person name="Nielsen J.L."/>
        </authorList>
    </citation>
    <scope>NUCLEOTIDE SEQUENCE [LARGE SCALE GENOMIC DNA]</scope>
    <source>
        <strain evidence="15 16">I11</strain>
    </source>
</reference>
<evidence type="ECO:0000256" key="11">
    <source>
        <dbReference type="ARBA" id="ARBA00023136"/>
    </source>
</evidence>
<comment type="function">
    <text evidence="2">Long-chain fatty alcohol oxidase involved in the omega-oxidation pathway of lipid degradation.</text>
</comment>
<protein>
    <recommendedName>
        <fullName evidence="5">long-chain-alcohol oxidase</fullName>
        <ecNumber evidence="5">1.1.3.20</ecNumber>
    </recommendedName>
</protein>
<feature type="domain" description="Glucose-methanol-choline oxidoreductase C-terminal" evidence="14">
    <location>
        <begin position="513"/>
        <end position="646"/>
    </location>
</feature>
<dbReference type="Pfam" id="PF00732">
    <property type="entry name" value="GMC_oxred_N"/>
    <property type="match status" value="1"/>
</dbReference>
<comment type="catalytic activity">
    <reaction evidence="1">
        <text>a long-chain primary fatty alcohol + O2 = a long-chain fatty aldehyde + H2O2</text>
        <dbReference type="Rhea" id="RHEA:22756"/>
        <dbReference type="ChEBI" id="CHEBI:15379"/>
        <dbReference type="ChEBI" id="CHEBI:16240"/>
        <dbReference type="ChEBI" id="CHEBI:17176"/>
        <dbReference type="ChEBI" id="CHEBI:77396"/>
        <dbReference type="EC" id="1.1.3.20"/>
    </reaction>
</comment>
<dbReference type="GO" id="GO:0046577">
    <property type="term" value="F:long-chain-alcohol oxidase activity"/>
    <property type="evidence" value="ECO:0007669"/>
    <property type="project" value="UniProtKB-EC"/>
</dbReference>
<accession>H0E0P5</accession>
<dbReference type="InterPro" id="IPR012400">
    <property type="entry name" value="Long_Oxdase"/>
</dbReference>
<proteinExistence type="inferred from homology"/>
<evidence type="ECO:0000256" key="5">
    <source>
        <dbReference type="ARBA" id="ARBA00013125"/>
    </source>
</evidence>
<keyword evidence="16" id="KW-1185">Reference proteome</keyword>
<name>H0E0P5_9ACTN</name>
<dbReference type="Proteomes" id="UP000005143">
    <property type="component" value="Unassembled WGS sequence"/>
</dbReference>
<evidence type="ECO:0000256" key="6">
    <source>
        <dbReference type="ARBA" id="ARBA00022630"/>
    </source>
</evidence>
<sequence>MTSSLLTSPSAPLDAVRRSALEATCDTLLPSLATDATGEVARFFTDGAIERGIAAAVAEAVPALPVDAREALLGLLDRLADEGFPDAPLERRVARLREAGEQEGADRFAVRQLKTMTFGMLFGQLDDDGRNPAWGAIGFPGPRSEPPSPEEAPKTLPLQTLPAGEATLTADVCVIGSGAGGSVIAARLAAAGRSVLVLEAGAYRNEADFRQIESVGAEMYLGNGIVWSDGGQLGLLAGSALGGGTVINSMVCLPTPDDIRRDWTARGLDGLDGDEYDTCIDRVWQRLNVNTEATRYNRNTELMVAGLTGLGMRHQPLPRNVSSDDDPTYCGYCNAGCQQGCKQSTTKTYLEDAARDGARFVVHATVERVTTEGGRATGVEATVQGPDGVTRLRVDAPTVVVAAGGIESPAVLLRSGIGGDAVGRYLRVHPAWMVYGVYPEPVEAWNGQIQSAVSMDLTHCESDTGFLVESLTLSPSTTAGQTAFVDPRRTREELLGLRRVASWHGVSHDHGHGRVVLDRDGQALVRWRLEDEIDRRVAVRAHVELARIHREAGAEEVFGFHWSDRRWRAGEDFDAYVAQLERTPADEFTAYSAHQMGSCRLGADPATSVADGRGQLHDVEGVWIGDAAALPTAPGVNPMITIMALAERTASRMLGA</sequence>
<dbReference type="RefSeq" id="WP_007570214.1">
    <property type="nucleotide sequence ID" value="NZ_AGUD01000011.1"/>
</dbReference>
<comment type="subcellular location">
    <subcellularLocation>
        <location evidence="3">Membrane</location>
    </subcellularLocation>
</comment>
<dbReference type="GO" id="GO:0050660">
    <property type="term" value="F:flavin adenine dinucleotide binding"/>
    <property type="evidence" value="ECO:0007669"/>
    <property type="project" value="InterPro"/>
</dbReference>
<keyword evidence="8" id="KW-0274">FAD</keyword>
<dbReference type="OrthoDB" id="9798604at2"/>
<evidence type="ECO:0000313" key="16">
    <source>
        <dbReference type="Proteomes" id="UP000005143"/>
    </source>
</evidence>
<dbReference type="InterPro" id="IPR000172">
    <property type="entry name" value="GMC_OxRdtase_N"/>
</dbReference>
<evidence type="ECO:0000259" key="13">
    <source>
        <dbReference type="Pfam" id="PF00732"/>
    </source>
</evidence>
<organism evidence="15 16">
    <name type="scientific">Patulibacter medicamentivorans</name>
    <dbReference type="NCBI Taxonomy" id="1097667"/>
    <lineage>
        <taxon>Bacteria</taxon>
        <taxon>Bacillati</taxon>
        <taxon>Actinomycetota</taxon>
        <taxon>Thermoleophilia</taxon>
        <taxon>Solirubrobacterales</taxon>
        <taxon>Patulibacteraceae</taxon>
        <taxon>Patulibacter</taxon>
    </lineage>
</organism>
<dbReference type="InterPro" id="IPR007867">
    <property type="entry name" value="GMC_OxRtase_C"/>
</dbReference>
<evidence type="ECO:0000256" key="9">
    <source>
        <dbReference type="ARBA" id="ARBA00022989"/>
    </source>
</evidence>
<dbReference type="InterPro" id="IPR036188">
    <property type="entry name" value="FAD/NAD-bd_sf"/>
</dbReference>
<dbReference type="AlphaFoldDB" id="H0E0P5"/>
<dbReference type="EMBL" id="AGUD01000011">
    <property type="protein sequence ID" value="EHN12779.1"/>
    <property type="molecule type" value="Genomic_DNA"/>
</dbReference>
<keyword evidence="9" id="KW-1133">Transmembrane helix</keyword>
<evidence type="ECO:0000256" key="12">
    <source>
        <dbReference type="SAM" id="MobiDB-lite"/>
    </source>
</evidence>
<evidence type="ECO:0000256" key="3">
    <source>
        <dbReference type="ARBA" id="ARBA00004370"/>
    </source>
</evidence>
<keyword evidence="6" id="KW-0285">Flavoprotein</keyword>
<dbReference type="PATRIC" id="fig|1097667.3.peg.351"/>
<evidence type="ECO:0000259" key="14">
    <source>
        <dbReference type="Pfam" id="PF05199"/>
    </source>
</evidence>
<feature type="region of interest" description="Disordered" evidence="12">
    <location>
        <begin position="134"/>
        <end position="155"/>
    </location>
</feature>
<gene>
    <name evidence="15" type="ORF">PAI11_03530</name>
</gene>
<dbReference type="EC" id="1.1.3.20" evidence="5"/>
<evidence type="ECO:0000256" key="1">
    <source>
        <dbReference type="ARBA" id="ARBA00000920"/>
    </source>
</evidence>
<keyword evidence="11" id="KW-0472">Membrane</keyword>
<evidence type="ECO:0000256" key="10">
    <source>
        <dbReference type="ARBA" id="ARBA00023002"/>
    </source>
</evidence>
<keyword evidence="7" id="KW-0812">Transmembrane</keyword>
<evidence type="ECO:0000256" key="4">
    <source>
        <dbReference type="ARBA" id="ARBA00010790"/>
    </source>
</evidence>
<evidence type="ECO:0000256" key="7">
    <source>
        <dbReference type="ARBA" id="ARBA00022692"/>
    </source>
</evidence>
<dbReference type="GO" id="GO:0016020">
    <property type="term" value="C:membrane"/>
    <property type="evidence" value="ECO:0007669"/>
    <property type="project" value="UniProtKB-SubCell"/>
</dbReference>
<dbReference type="Gene3D" id="3.50.50.60">
    <property type="entry name" value="FAD/NAD(P)-binding domain"/>
    <property type="match status" value="2"/>
</dbReference>
<dbReference type="SUPFAM" id="SSF51905">
    <property type="entry name" value="FAD/NAD(P)-binding domain"/>
    <property type="match status" value="1"/>
</dbReference>
<dbReference type="Pfam" id="PF05199">
    <property type="entry name" value="GMC_oxred_C"/>
    <property type="match status" value="1"/>
</dbReference>
<dbReference type="PANTHER" id="PTHR46056:SF12">
    <property type="entry name" value="LONG-CHAIN-ALCOHOL OXIDASE"/>
    <property type="match status" value="1"/>
</dbReference>
<dbReference type="PIRSF" id="PIRSF028937">
    <property type="entry name" value="Lg_Ch_AO"/>
    <property type="match status" value="1"/>
</dbReference>
<evidence type="ECO:0000313" key="15">
    <source>
        <dbReference type="EMBL" id="EHN12779.1"/>
    </source>
</evidence>
<keyword evidence="10" id="KW-0560">Oxidoreductase</keyword>
<comment type="caution">
    <text evidence="15">The sequence shown here is derived from an EMBL/GenBank/DDBJ whole genome shotgun (WGS) entry which is preliminary data.</text>
</comment>
<feature type="domain" description="Glucose-methanol-choline oxidoreductase N-terminal" evidence="13">
    <location>
        <begin position="218"/>
        <end position="430"/>
    </location>
</feature>
<evidence type="ECO:0000256" key="8">
    <source>
        <dbReference type="ARBA" id="ARBA00022827"/>
    </source>
</evidence>